<dbReference type="RefSeq" id="WP_103426837.1">
    <property type="nucleotide sequence ID" value="NZ_CP026309.1"/>
</dbReference>
<dbReference type="KEGG" id="srub:C2R22_17080"/>
<evidence type="ECO:0000256" key="3">
    <source>
        <dbReference type="ARBA" id="ARBA00022801"/>
    </source>
</evidence>
<dbReference type="Proteomes" id="UP000236584">
    <property type="component" value="Chromosome"/>
</dbReference>
<evidence type="ECO:0000256" key="5">
    <source>
        <dbReference type="SAM" id="MobiDB-lite"/>
    </source>
</evidence>
<feature type="domain" description="Succinylglutamate desuccinylase/Aspartoacylase catalytic" evidence="6">
    <location>
        <begin position="30"/>
        <end position="224"/>
    </location>
</feature>
<sequence>MHAAERVTLARLPSGMAVETTLHTYGSGDPTVYVQAAQHGREVNGVEVLRRVHEELLAAEEELDGTLVAVPVADPLTFDHVSYTTPPKIDAQNANMNRVWPGDSEGTVHQRMAARLWDRIEDADAVVDLHTGSHETLTHTVYRRGDPRSKALALAFGTDVCLAEAADEDAADEWAERDFDGKLRVAASREGIPAITPELAHNRELVEPAIETGVRGVLNVLRHLGLLAGEPETPADQRLARNHLGRVQASASGLFRPADEATVGRQVEEGTPLGWVTHPTTYETLQRVDAGDEGLLYSVTREATVTAGSTLAGVALPLDGGGDADTADDTDGRAR</sequence>
<dbReference type="PANTHER" id="PTHR37326:SF1">
    <property type="entry name" value="BLL3975 PROTEIN"/>
    <property type="match status" value="1"/>
</dbReference>
<reference evidence="7 8" key="1">
    <citation type="submission" date="2018-01" db="EMBL/GenBank/DDBJ databases">
        <title>Complete genome sequence of Salinigranum rubrum GX10T, an extremely halophilic archaeon isolated from a marine solar saltern.</title>
        <authorList>
            <person name="Han S."/>
        </authorList>
    </citation>
    <scope>NUCLEOTIDE SEQUENCE [LARGE SCALE GENOMIC DNA]</scope>
    <source>
        <strain evidence="7 8">GX10</strain>
    </source>
</reference>
<comment type="cofactor">
    <cofactor evidence="1">
        <name>Zn(2+)</name>
        <dbReference type="ChEBI" id="CHEBI:29105"/>
    </cofactor>
</comment>
<dbReference type="OrthoDB" id="184742at2157"/>
<dbReference type="InterPro" id="IPR055438">
    <property type="entry name" value="AstE_AspA_cat"/>
</dbReference>
<dbReference type="InterPro" id="IPR053138">
    <property type="entry name" value="N-alpha-Ac-DABA_deacetylase"/>
</dbReference>
<keyword evidence="4" id="KW-0862">Zinc</keyword>
<dbReference type="AlphaFoldDB" id="A0A2I8VMK7"/>
<dbReference type="GO" id="GO:0016788">
    <property type="term" value="F:hydrolase activity, acting on ester bonds"/>
    <property type="evidence" value="ECO:0007669"/>
    <property type="project" value="InterPro"/>
</dbReference>
<gene>
    <name evidence="7" type="ORF">C2R22_17080</name>
</gene>
<dbReference type="SUPFAM" id="SSF53187">
    <property type="entry name" value="Zn-dependent exopeptidases"/>
    <property type="match status" value="1"/>
</dbReference>
<evidence type="ECO:0000259" key="6">
    <source>
        <dbReference type="Pfam" id="PF24827"/>
    </source>
</evidence>
<dbReference type="GeneID" id="35593842"/>
<organism evidence="7 8">
    <name type="scientific">Salinigranum rubrum</name>
    <dbReference type="NCBI Taxonomy" id="755307"/>
    <lineage>
        <taxon>Archaea</taxon>
        <taxon>Methanobacteriati</taxon>
        <taxon>Methanobacteriota</taxon>
        <taxon>Stenosarchaea group</taxon>
        <taxon>Halobacteria</taxon>
        <taxon>Halobacteriales</taxon>
        <taxon>Haloferacaceae</taxon>
        <taxon>Salinigranum</taxon>
    </lineage>
</organism>
<name>A0A2I8VMK7_9EURY</name>
<keyword evidence="8" id="KW-1185">Reference proteome</keyword>
<keyword evidence="2" id="KW-0479">Metal-binding</keyword>
<dbReference type="PANTHER" id="PTHR37326">
    <property type="entry name" value="BLL3975 PROTEIN"/>
    <property type="match status" value="1"/>
</dbReference>
<evidence type="ECO:0000256" key="4">
    <source>
        <dbReference type="ARBA" id="ARBA00022833"/>
    </source>
</evidence>
<evidence type="ECO:0000313" key="8">
    <source>
        <dbReference type="Proteomes" id="UP000236584"/>
    </source>
</evidence>
<evidence type="ECO:0000256" key="1">
    <source>
        <dbReference type="ARBA" id="ARBA00001947"/>
    </source>
</evidence>
<dbReference type="Gene3D" id="3.40.630.10">
    <property type="entry name" value="Zn peptidases"/>
    <property type="match status" value="1"/>
</dbReference>
<feature type="region of interest" description="Disordered" evidence="5">
    <location>
        <begin position="315"/>
        <end position="335"/>
    </location>
</feature>
<dbReference type="Pfam" id="PF24827">
    <property type="entry name" value="AstE_AspA_cat"/>
    <property type="match status" value="1"/>
</dbReference>
<evidence type="ECO:0000256" key="2">
    <source>
        <dbReference type="ARBA" id="ARBA00022723"/>
    </source>
</evidence>
<dbReference type="GO" id="GO:0046872">
    <property type="term" value="F:metal ion binding"/>
    <property type="evidence" value="ECO:0007669"/>
    <property type="project" value="UniProtKB-KW"/>
</dbReference>
<protein>
    <submittedName>
        <fullName evidence="7">Succinylglutamate desuccinylase</fullName>
    </submittedName>
</protein>
<dbReference type="PIRSF" id="PIRSF039012">
    <property type="entry name" value="ASP"/>
    <property type="match status" value="1"/>
</dbReference>
<proteinExistence type="predicted"/>
<evidence type="ECO:0000313" key="7">
    <source>
        <dbReference type="EMBL" id="AUV83148.1"/>
    </source>
</evidence>
<dbReference type="GO" id="GO:0016811">
    <property type="term" value="F:hydrolase activity, acting on carbon-nitrogen (but not peptide) bonds, in linear amides"/>
    <property type="evidence" value="ECO:0007669"/>
    <property type="project" value="InterPro"/>
</dbReference>
<dbReference type="EMBL" id="CP026309">
    <property type="protein sequence ID" value="AUV83148.1"/>
    <property type="molecule type" value="Genomic_DNA"/>
</dbReference>
<dbReference type="InterPro" id="IPR043795">
    <property type="entry name" value="N-alpha-Ac-DABA-like"/>
</dbReference>
<keyword evidence="3" id="KW-0378">Hydrolase</keyword>
<accession>A0A2I8VMK7</accession>